<dbReference type="InterPro" id="IPR013103">
    <property type="entry name" value="RVT_2"/>
</dbReference>
<dbReference type="InterPro" id="IPR025724">
    <property type="entry name" value="GAG-pre-integrase_dom"/>
</dbReference>
<keyword evidence="1" id="KW-0479">Metal-binding</keyword>
<evidence type="ECO:0000313" key="8">
    <source>
        <dbReference type="Proteomes" id="UP001151760"/>
    </source>
</evidence>
<dbReference type="Pfam" id="PF25597">
    <property type="entry name" value="SH3_retrovirus"/>
    <property type="match status" value="1"/>
</dbReference>
<keyword evidence="2" id="KW-0378">Hydrolase</keyword>
<reference evidence="7" key="2">
    <citation type="submission" date="2022-01" db="EMBL/GenBank/DDBJ databases">
        <authorList>
            <person name="Yamashiro T."/>
            <person name="Shiraishi A."/>
            <person name="Satake H."/>
            <person name="Nakayama K."/>
        </authorList>
    </citation>
    <scope>NUCLEOTIDE SEQUENCE</scope>
</reference>
<dbReference type="PANTHER" id="PTHR42648">
    <property type="entry name" value="TRANSPOSASE, PUTATIVE-RELATED"/>
    <property type="match status" value="1"/>
</dbReference>
<keyword evidence="3" id="KW-0863">Zinc-finger</keyword>
<keyword evidence="8" id="KW-1185">Reference proteome</keyword>
<dbReference type="PANTHER" id="PTHR42648:SF27">
    <property type="entry name" value="RNA-DIRECTED DNA POLYMERASE"/>
    <property type="match status" value="1"/>
</dbReference>
<dbReference type="InterPro" id="IPR039537">
    <property type="entry name" value="Retrotran_Ty1/copia-like"/>
</dbReference>
<feature type="domain" description="CCHC-type" evidence="5">
    <location>
        <begin position="31"/>
        <end position="45"/>
    </location>
</feature>
<feature type="region of interest" description="Disordered" evidence="4">
    <location>
        <begin position="1"/>
        <end position="25"/>
    </location>
</feature>
<dbReference type="Gene3D" id="3.30.420.10">
    <property type="entry name" value="Ribonuclease H-like superfamily/Ribonuclease H"/>
    <property type="match status" value="1"/>
</dbReference>
<dbReference type="PROSITE" id="PS50158">
    <property type="entry name" value="ZF_CCHC"/>
    <property type="match status" value="1"/>
</dbReference>
<dbReference type="EMBL" id="BQNB010011041">
    <property type="protein sequence ID" value="GJS85325.1"/>
    <property type="molecule type" value="Genomic_DNA"/>
</dbReference>
<evidence type="ECO:0000259" key="5">
    <source>
        <dbReference type="PROSITE" id="PS50158"/>
    </source>
</evidence>
<feature type="region of interest" description="Disordered" evidence="4">
    <location>
        <begin position="402"/>
        <end position="438"/>
    </location>
</feature>
<feature type="compositionally biased region" description="Low complexity" evidence="4">
    <location>
        <begin position="1"/>
        <end position="10"/>
    </location>
</feature>
<dbReference type="InterPro" id="IPR036397">
    <property type="entry name" value="RNaseH_sf"/>
</dbReference>
<dbReference type="Pfam" id="PF07727">
    <property type="entry name" value="RVT_2"/>
    <property type="match status" value="1"/>
</dbReference>
<dbReference type="Proteomes" id="UP001151760">
    <property type="component" value="Unassembled WGS sequence"/>
</dbReference>
<evidence type="ECO:0000313" key="7">
    <source>
        <dbReference type="EMBL" id="GJS85325.1"/>
    </source>
</evidence>
<dbReference type="InterPro" id="IPR012337">
    <property type="entry name" value="RNaseH-like_sf"/>
</dbReference>
<dbReference type="SUPFAM" id="SSF57756">
    <property type="entry name" value="Retrovirus zinc finger-like domains"/>
    <property type="match status" value="1"/>
</dbReference>
<dbReference type="SMART" id="SM00343">
    <property type="entry name" value="ZnF_C2HC"/>
    <property type="match status" value="1"/>
</dbReference>
<feature type="domain" description="Integrase catalytic" evidence="6">
    <location>
        <begin position="142"/>
        <end position="318"/>
    </location>
</feature>
<name>A0ABQ4Z689_9ASTR</name>
<dbReference type="InterPro" id="IPR036875">
    <property type="entry name" value="Znf_CCHC_sf"/>
</dbReference>
<evidence type="ECO:0000256" key="3">
    <source>
        <dbReference type="PROSITE-ProRule" id="PRU00047"/>
    </source>
</evidence>
<dbReference type="Pfam" id="PF00098">
    <property type="entry name" value="zf-CCHC"/>
    <property type="match status" value="1"/>
</dbReference>
<dbReference type="InterPro" id="IPR057670">
    <property type="entry name" value="SH3_retrovirus"/>
</dbReference>
<protein>
    <submittedName>
        <fullName evidence="7">Retrotransposon protein, putative, ty1-copia subclass</fullName>
    </submittedName>
</protein>
<sequence>MRYAPNNAPFAPKPKTPLPPKKDKPAKDAICHECGEIGHWRRNCPVHLAELIKRRSYLRELALQGLWGILLLFDDGFVNRFDENNVISVSKNNLVYFMVVPRDGIFKIDMSCSNTNDSSMYAVSNAKITLDSAHLWHCRLGHISKKRIEKLQHDRLLNSINTESLGNPFRIMSRQGANYFVTFTDDFSRYGYVYLLKHKHEVFETFKVFQKEVENQLGETIKSLRSDRGGEYMSQEFLDHLKEHGIIAHRTPPYTPQNNSVSERRNRTLLDMVRSMMSQTTLPKSFWDYALETTARILNMVPTKKVDKIPYEIWHGQAPKLSYLKVWGCEVLVKRDTLTKPDKLDPRSFKCIFVGYPKETMGYSFYSPSENKVFVAQNLKFFENDLIDLKASGSVEDLELIQEEDTNPSLDTSLDHEEDDQEIDEPQSDINPIRKSSRTRRAPDRMCLYIDAEEHELGDLGEPANYKAALLDPESKKWLDAMNVEMQSMKDNDVWVLVELPPNARTVGSKWLFKKKTDMDGAVYIFKARLVAKGFTQTYGVDYEETFSPVADIRAIRILIAIAAYYDYEIWQMDVKTAFLNGHLSEEVYMEQPEGFVNPKYPNHVCKLKRSIYGLKQASRQWNKRFDDEIKKFGFTQNRDEPCVYQKASGSYVNILILYVDDILLMGNNIPMLQDVKSYLGRSFAMKDLEEAAYILGIKIYRDRSKRLIGLCQSAYIEKILKIFYMENSKRGMIPMQEKPKLSKSQGASTPAEKQRMQNVPYASAIGSIMYAVRCTRPDVAFAQNITSRFQQNPGELHWTVVKNILKYLRNTKDMFLVYGGNIERELRVSCYTDVGYLTDADDLKSQTGYVFILNGGAVNWKSTKQSIFATSSTDTEYIAAFDASKEAIWIQKFISGLGIVPTIEEP</sequence>
<dbReference type="CDD" id="cd09272">
    <property type="entry name" value="RNase_HI_RT_Ty1"/>
    <property type="match status" value="1"/>
</dbReference>
<organism evidence="7 8">
    <name type="scientific">Tanacetum coccineum</name>
    <dbReference type="NCBI Taxonomy" id="301880"/>
    <lineage>
        <taxon>Eukaryota</taxon>
        <taxon>Viridiplantae</taxon>
        <taxon>Streptophyta</taxon>
        <taxon>Embryophyta</taxon>
        <taxon>Tracheophyta</taxon>
        <taxon>Spermatophyta</taxon>
        <taxon>Magnoliopsida</taxon>
        <taxon>eudicotyledons</taxon>
        <taxon>Gunneridae</taxon>
        <taxon>Pentapetalae</taxon>
        <taxon>asterids</taxon>
        <taxon>campanulids</taxon>
        <taxon>Asterales</taxon>
        <taxon>Asteraceae</taxon>
        <taxon>Asteroideae</taxon>
        <taxon>Anthemideae</taxon>
        <taxon>Anthemidinae</taxon>
        <taxon>Tanacetum</taxon>
    </lineage>
</organism>
<dbReference type="PROSITE" id="PS50994">
    <property type="entry name" value="INTEGRASE"/>
    <property type="match status" value="1"/>
</dbReference>
<accession>A0ABQ4Z689</accession>
<evidence type="ECO:0000256" key="4">
    <source>
        <dbReference type="SAM" id="MobiDB-lite"/>
    </source>
</evidence>
<evidence type="ECO:0000259" key="6">
    <source>
        <dbReference type="PROSITE" id="PS50994"/>
    </source>
</evidence>
<comment type="caution">
    <text evidence="7">The sequence shown here is derived from an EMBL/GenBank/DDBJ whole genome shotgun (WGS) entry which is preliminary data.</text>
</comment>
<dbReference type="InterPro" id="IPR001878">
    <property type="entry name" value="Znf_CCHC"/>
</dbReference>
<evidence type="ECO:0000256" key="2">
    <source>
        <dbReference type="ARBA" id="ARBA00022801"/>
    </source>
</evidence>
<feature type="compositionally biased region" description="Acidic residues" evidence="4">
    <location>
        <begin position="416"/>
        <end position="427"/>
    </location>
</feature>
<dbReference type="InterPro" id="IPR043502">
    <property type="entry name" value="DNA/RNA_pol_sf"/>
</dbReference>
<dbReference type="InterPro" id="IPR001584">
    <property type="entry name" value="Integrase_cat-core"/>
</dbReference>
<dbReference type="SUPFAM" id="SSF53098">
    <property type="entry name" value="Ribonuclease H-like"/>
    <property type="match status" value="1"/>
</dbReference>
<proteinExistence type="predicted"/>
<dbReference type="Pfam" id="PF13976">
    <property type="entry name" value="gag_pre-integrs"/>
    <property type="match status" value="1"/>
</dbReference>
<keyword evidence="3" id="KW-0862">Zinc</keyword>
<dbReference type="SUPFAM" id="SSF56672">
    <property type="entry name" value="DNA/RNA polymerases"/>
    <property type="match status" value="1"/>
</dbReference>
<dbReference type="Pfam" id="PF00665">
    <property type="entry name" value="rve"/>
    <property type="match status" value="1"/>
</dbReference>
<gene>
    <name evidence="7" type="ORF">Tco_0751866</name>
</gene>
<reference evidence="7" key="1">
    <citation type="journal article" date="2022" name="Int. J. Mol. Sci.">
        <title>Draft Genome of Tanacetum Coccineum: Genomic Comparison of Closely Related Tanacetum-Family Plants.</title>
        <authorList>
            <person name="Yamashiro T."/>
            <person name="Shiraishi A."/>
            <person name="Nakayama K."/>
            <person name="Satake H."/>
        </authorList>
    </citation>
    <scope>NUCLEOTIDE SEQUENCE</scope>
</reference>
<evidence type="ECO:0000256" key="1">
    <source>
        <dbReference type="ARBA" id="ARBA00022723"/>
    </source>
</evidence>